<proteinExistence type="predicted"/>
<evidence type="ECO:0000313" key="3">
    <source>
        <dbReference type="Proteomes" id="UP000176917"/>
    </source>
</evidence>
<evidence type="ECO:0000256" key="1">
    <source>
        <dbReference type="SAM" id="Coils"/>
    </source>
</evidence>
<evidence type="ECO:0000313" key="2">
    <source>
        <dbReference type="EMBL" id="OHA73058.1"/>
    </source>
</evidence>
<dbReference type="Proteomes" id="UP000176917">
    <property type="component" value="Unassembled WGS sequence"/>
</dbReference>
<accession>A0A1G2RKP8</accession>
<comment type="caution">
    <text evidence="2">The sequence shown here is derived from an EMBL/GenBank/DDBJ whole genome shotgun (WGS) entry which is preliminary data.</text>
</comment>
<reference evidence="2 3" key="1">
    <citation type="journal article" date="2016" name="Nat. Commun.">
        <title>Thousands of microbial genomes shed light on interconnected biogeochemical processes in an aquifer system.</title>
        <authorList>
            <person name="Anantharaman K."/>
            <person name="Brown C.T."/>
            <person name="Hug L.A."/>
            <person name="Sharon I."/>
            <person name="Castelle C.J."/>
            <person name="Probst A.J."/>
            <person name="Thomas B.C."/>
            <person name="Singh A."/>
            <person name="Wilkins M.J."/>
            <person name="Karaoz U."/>
            <person name="Brodie E.L."/>
            <person name="Williams K.H."/>
            <person name="Hubbard S.S."/>
            <person name="Banfield J.F."/>
        </authorList>
    </citation>
    <scope>NUCLEOTIDE SEQUENCE [LARGE SCALE GENOMIC DNA]</scope>
</reference>
<keyword evidence="1" id="KW-0175">Coiled coil</keyword>
<dbReference type="STRING" id="1802461.A3B24_01445"/>
<protein>
    <submittedName>
        <fullName evidence="2">Uncharacterized protein</fullName>
    </submittedName>
</protein>
<name>A0A1G2RKP8_9BACT</name>
<feature type="coiled-coil region" evidence="1">
    <location>
        <begin position="28"/>
        <end position="55"/>
    </location>
</feature>
<dbReference type="AlphaFoldDB" id="A0A1G2RKP8"/>
<gene>
    <name evidence="2" type="ORF">A3B24_01445</name>
</gene>
<organism evidence="2 3">
    <name type="scientific">Candidatus Wildermuthbacteria bacterium RIFCSPLOWO2_01_FULL_48_16</name>
    <dbReference type="NCBI Taxonomy" id="1802461"/>
    <lineage>
        <taxon>Bacteria</taxon>
        <taxon>Candidatus Wildermuthiibacteriota</taxon>
    </lineage>
</organism>
<dbReference type="EMBL" id="MHUG01000016">
    <property type="protein sequence ID" value="OHA73058.1"/>
    <property type="molecule type" value="Genomic_DNA"/>
</dbReference>
<sequence>MSTLGLPKSLRKHVRLEKARIRREVFDFKKKEELIAEMRKEVLESREKKQKVLKQEKEVVAAGK</sequence>